<proteinExistence type="predicted"/>
<organism evidence="3 4">
    <name type="scientific">Panagrellus redivivus</name>
    <name type="common">Microworm</name>
    <dbReference type="NCBI Taxonomy" id="6233"/>
    <lineage>
        <taxon>Eukaryota</taxon>
        <taxon>Metazoa</taxon>
        <taxon>Ecdysozoa</taxon>
        <taxon>Nematoda</taxon>
        <taxon>Chromadorea</taxon>
        <taxon>Rhabditida</taxon>
        <taxon>Tylenchina</taxon>
        <taxon>Panagrolaimomorpha</taxon>
        <taxon>Panagrolaimoidea</taxon>
        <taxon>Panagrolaimidae</taxon>
        <taxon>Panagrellus</taxon>
    </lineage>
</organism>
<dbReference type="InterPro" id="IPR003677">
    <property type="entry name" value="ANIS5_cation-bd"/>
</dbReference>
<feature type="domain" description="SXP/RAL-2 family protein Ani s 5-like cation-binding" evidence="2">
    <location>
        <begin position="50"/>
        <end position="149"/>
    </location>
</feature>
<feature type="chain" id="PRO_5028972848" evidence="1">
    <location>
        <begin position="21"/>
        <end position="203"/>
    </location>
</feature>
<reference evidence="3" key="1">
    <citation type="journal article" date="2013" name="Genetics">
        <title>The draft genome and transcriptome of Panagrellus redivivus are shaped by the harsh demands of a free-living lifestyle.</title>
        <authorList>
            <person name="Srinivasan J."/>
            <person name="Dillman A.R."/>
            <person name="Macchietto M.G."/>
            <person name="Heikkinen L."/>
            <person name="Lakso M."/>
            <person name="Fracchia K.M."/>
            <person name="Antoshechkin I."/>
            <person name="Mortazavi A."/>
            <person name="Wong G."/>
            <person name="Sternberg P.W."/>
        </authorList>
    </citation>
    <scope>NUCLEOTIDE SEQUENCE [LARGE SCALE GENOMIC DNA]</scope>
    <source>
        <strain evidence="3">MT8872</strain>
    </source>
</reference>
<sequence length="203" mass="22289">MYSYSFLFVSILALLVIVQAGDDGKLKLKHLIKHGAGDRTFAKNLSKEDKVAYFKIVKNGNLTRAQVEEKLQGFVSGLSPDLQSKYALLVKTREDHKAQIKARVAAALPNLSIETQKFVAEMERISSDKSLSTKAAWKKLQELRKSAPAIAKSELPKLFRGIGGGKNHKGFAVGQAEKNKKKVDVQFNSDDDFGVDAVVVGTI</sequence>
<keyword evidence="3" id="KW-1185">Reference proteome</keyword>
<protein>
    <submittedName>
        <fullName evidence="4">ANIS5_cation-bd domain-containing protein</fullName>
    </submittedName>
</protein>
<feature type="signal peptide" evidence="1">
    <location>
        <begin position="1"/>
        <end position="20"/>
    </location>
</feature>
<keyword evidence="1" id="KW-0732">Signal</keyword>
<reference evidence="4" key="2">
    <citation type="submission" date="2020-10" db="UniProtKB">
        <authorList>
            <consortium name="WormBaseParasite"/>
        </authorList>
    </citation>
    <scope>IDENTIFICATION</scope>
</reference>
<evidence type="ECO:0000313" key="3">
    <source>
        <dbReference type="Proteomes" id="UP000492821"/>
    </source>
</evidence>
<evidence type="ECO:0000259" key="2">
    <source>
        <dbReference type="Pfam" id="PF02520"/>
    </source>
</evidence>
<dbReference type="PANTHER" id="PTHR21593">
    <property type="entry name" value="PRION-LIKE- Q/N-RICH -DOMAIN-BEARING PROTEIN PROTEIN"/>
    <property type="match status" value="1"/>
</dbReference>
<evidence type="ECO:0000256" key="1">
    <source>
        <dbReference type="SAM" id="SignalP"/>
    </source>
</evidence>
<dbReference type="Proteomes" id="UP000492821">
    <property type="component" value="Unassembled WGS sequence"/>
</dbReference>
<dbReference type="Pfam" id="PF02520">
    <property type="entry name" value="ANIS5_cation-bd"/>
    <property type="match status" value="1"/>
</dbReference>
<dbReference type="InterPro" id="IPR052823">
    <property type="entry name" value="SXP/RAL-2_related"/>
</dbReference>
<accession>A0A7E4WBI3</accession>
<evidence type="ECO:0000313" key="4">
    <source>
        <dbReference type="WBParaSite" id="Pan_g9716.t1"/>
    </source>
</evidence>
<dbReference type="WBParaSite" id="Pan_g9716.t1">
    <property type="protein sequence ID" value="Pan_g9716.t1"/>
    <property type="gene ID" value="Pan_g9716"/>
</dbReference>
<name>A0A7E4WBI3_PANRE</name>
<dbReference type="PANTHER" id="PTHR21593:SF36">
    <property type="entry name" value="DUF148 DOMAIN-CONTAINING PROTEIN-RELATED"/>
    <property type="match status" value="1"/>
</dbReference>
<dbReference type="AlphaFoldDB" id="A0A7E4WBI3"/>